<accession>A0AAU9M909</accession>
<proteinExistence type="predicted"/>
<evidence type="ECO:0000313" key="3">
    <source>
        <dbReference type="Proteomes" id="UP001157418"/>
    </source>
</evidence>
<dbReference type="AlphaFoldDB" id="A0AAU9M909"/>
<feature type="region of interest" description="Disordered" evidence="1">
    <location>
        <begin position="31"/>
        <end position="88"/>
    </location>
</feature>
<dbReference type="Proteomes" id="UP001157418">
    <property type="component" value="Unassembled WGS sequence"/>
</dbReference>
<reference evidence="2 3" key="1">
    <citation type="submission" date="2022-01" db="EMBL/GenBank/DDBJ databases">
        <authorList>
            <person name="Xiong W."/>
            <person name="Schranz E."/>
        </authorList>
    </citation>
    <scope>NUCLEOTIDE SEQUENCE [LARGE SCALE GENOMIC DNA]</scope>
</reference>
<gene>
    <name evidence="2" type="ORF">LVIROSA_LOCUS9369</name>
</gene>
<evidence type="ECO:0000256" key="1">
    <source>
        <dbReference type="SAM" id="MobiDB-lite"/>
    </source>
</evidence>
<comment type="caution">
    <text evidence="2">The sequence shown here is derived from an EMBL/GenBank/DDBJ whole genome shotgun (WGS) entry which is preliminary data.</text>
</comment>
<feature type="compositionally biased region" description="Basic and acidic residues" evidence="1">
    <location>
        <begin position="60"/>
        <end position="87"/>
    </location>
</feature>
<keyword evidence="3" id="KW-1185">Reference proteome</keyword>
<dbReference type="EMBL" id="CAKMRJ010001112">
    <property type="protein sequence ID" value="CAH1422006.1"/>
    <property type="molecule type" value="Genomic_DNA"/>
</dbReference>
<feature type="compositionally biased region" description="Basic and acidic residues" evidence="1">
    <location>
        <begin position="36"/>
        <end position="52"/>
    </location>
</feature>
<sequence>MKFEKLIEFSTTKFTESDELKDMKKVFEQEFNYKSQNEDEKNVMNEDDGKSDDNEDEEKRDENLIEHEIPEDGERDVNKGDIYKDVDVETTPTKKIKNQPIMKVLENK</sequence>
<protein>
    <submittedName>
        <fullName evidence="2">Uncharacterized protein</fullName>
    </submittedName>
</protein>
<evidence type="ECO:0000313" key="2">
    <source>
        <dbReference type="EMBL" id="CAH1422006.1"/>
    </source>
</evidence>
<organism evidence="2 3">
    <name type="scientific">Lactuca virosa</name>
    <dbReference type="NCBI Taxonomy" id="75947"/>
    <lineage>
        <taxon>Eukaryota</taxon>
        <taxon>Viridiplantae</taxon>
        <taxon>Streptophyta</taxon>
        <taxon>Embryophyta</taxon>
        <taxon>Tracheophyta</taxon>
        <taxon>Spermatophyta</taxon>
        <taxon>Magnoliopsida</taxon>
        <taxon>eudicotyledons</taxon>
        <taxon>Gunneridae</taxon>
        <taxon>Pentapetalae</taxon>
        <taxon>asterids</taxon>
        <taxon>campanulids</taxon>
        <taxon>Asterales</taxon>
        <taxon>Asteraceae</taxon>
        <taxon>Cichorioideae</taxon>
        <taxon>Cichorieae</taxon>
        <taxon>Lactucinae</taxon>
        <taxon>Lactuca</taxon>
    </lineage>
</organism>
<name>A0AAU9M909_9ASTR</name>